<dbReference type="CDD" id="cd00006">
    <property type="entry name" value="PTS_IIA_man"/>
    <property type="match status" value="1"/>
</dbReference>
<name>A0A9X4MRN5_STRSU</name>
<evidence type="ECO:0000256" key="7">
    <source>
        <dbReference type="ARBA" id="ARBA00022777"/>
    </source>
</evidence>
<dbReference type="Gene3D" id="3.40.50.510">
    <property type="entry name" value="Phosphotransferase system, mannose-type IIA component"/>
    <property type="match status" value="1"/>
</dbReference>
<dbReference type="GO" id="GO:0016301">
    <property type="term" value="F:kinase activity"/>
    <property type="evidence" value="ECO:0007669"/>
    <property type="project" value="UniProtKB-KW"/>
</dbReference>
<keyword evidence="5" id="KW-0808">Transferase</keyword>
<dbReference type="AlphaFoldDB" id="A0A9X4MRN5"/>
<dbReference type="PANTHER" id="PTHR33799">
    <property type="entry name" value="PTS PERMEASE-RELATED-RELATED"/>
    <property type="match status" value="1"/>
</dbReference>
<dbReference type="Pfam" id="PF03610">
    <property type="entry name" value="EIIA-man"/>
    <property type="match status" value="1"/>
</dbReference>
<evidence type="ECO:0000256" key="6">
    <source>
        <dbReference type="ARBA" id="ARBA00022683"/>
    </source>
</evidence>
<dbReference type="EMBL" id="JANFMP010000013">
    <property type="protein sequence ID" value="MDG4527000.1"/>
    <property type="molecule type" value="Genomic_DNA"/>
</dbReference>
<evidence type="ECO:0000256" key="5">
    <source>
        <dbReference type="ARBA" id="ARBA00022679"/>
    </source>
</evidence>
<comment type="subcellular location">
    <subcellularLocation>
        <location evidence="1">Cytoplasm</location>
    </subcellularLocation>
</comment>
<keyword evidence="3" id="KW-0963">Cytoplasm</keyword>
<protein>
    <submittedName>
        <fullName evidence="9">PTS sugar transporter subunit IIA</fullName>
    </submittedName>
</protein>
<dbReference type="InterPro" id="IPR036662">
    <property type="entry name" value="PTS_EIIA_man-typ_sf"/>
</dbReference>
<evidence type="ECO:0000256" key="3">
    <source>
        <dbReference type="ARBA" id="ARBA00022490"/>
    </source>
</evidence>
<gene>
    <name evidence="9" type="ORF">NOL13_06210</name>
</gene>
<dbReference type="GO" id="GO:0005737">
    <property type="term" value="C:cytoplasm"/>
    <property type="evidence" value="ECO:0007669"/>
    <property type="project" value="UniProtKB-SubCell"/>
</dbReference>
<keyword evidence="4 9" id="KW-0762">Sugar transport</keyword>
<evidence type="ECO:0000256" key="1">
    <source>
        <dbReference type="ARBA" id="ARBA00004496"/>
    </source>
</evidence>
<sequence length="144" mass="15651">MSDSVALLLMSHGNFAKAAIDSAELIVGKQTNFETLGVYTVDDVEVLKEEMFQKISSLDTTKGLVVLTDIIGGTPINLASQLLSQEKVVVVSGLNLPMLLEVLMNRGQQIESLAAVLKTAYDQGFSVRTKQDLIEEGEEDDYSL</sequence>
<dbReference type="GO" id="GO:0016020">
    <property type="term" value="C:membrane"/>
    <property type="evidence" value="ECO:0007669"/>
    <property type="project" value="InterPro"/>
</dbReference>
<comment type="caution">
    <text evidence="9">The sequence shown here is derived from an EMBL/GenBank/DDBJ whole genome shotgun (WGS) entry which is preliminary data.</text>
</comment>
<evidence type="ECO:0000313" key="9">
    <source>
        <dbReference type="EMBL" id="MDG4527000.1"/>
    </source>
</evidence>
<proteinExistence type="predicted"/>
<evidence type="ECO:0000313" key="10">
    <source>
        <dbReference type="Proteomes" id="UP001152875"/>
    </source>
</evidence>
<keyword evidence="6" id="KW-0598">Phosphotransferase system</keyword>
<dbReference type="Proteomes" id="UP001152875">
    <property type="component" value="Unassembled WGS sequence"/>
</dbReference>
<dbReference type="SUPFAM" id="SSF53062">
    <property type="entry name" value="PTS system fructose IIA component-like"/>
    <property type="match status" value="1"/>
</dbReference>
<dbReference type="GO" id="GO:0009401">
    <property type="term" value="P:phosphoenolpyruvate-dependent sugar phosphotransferase system"/>
    <property type="evidence" value="ECO:0007669"/>
    <property type="project" value="UniProtKB-KW"/>
</dbReference>
<evidence type="ECO:0000256" key="4">
    <source>
        <dbReference type="ARBA" id="ARBA00022597"/>
    </source>
</evidence>
<feature type="domain" description="PTS EIIA type-4" evidence="8">
    <location>
        <begin position="4"/>
        <end position="125"/>
    </location>
</feature>
<dbReference type="PROSITE" id="PS51096">
    <property type="entry name" value="PTS_EIIA_TYPE_4"/>
    <property type="match status" value="1"/>
</dbReference>
<organism evidence="9 10">
    <name type="scientific">Streptococcus suis</name>
    <dbReference type="NCBI Taxonomy" id="1307"/>
    <lineage>
        <taxon>Bacteria</taxon>
        <taxon>Bacillati</taxon>
        <taxon>Bacillota</taxon>
        <taxon>Bacilli</taxon>
        <taxon>Lactobacillales</taxon>
        <taxon>Streptococcaceae</taxon>
        <taxon>Streptococcus</taxon>
    </lineage>
</organism>
<dbReference type="InterPro" id="IPR004701">
    <property type="entry name" value="PTS_EIIA_man-typ"/>
</dbReference>
<evidence type="ECO:0000256" key="2">
    <source>
        <dbReference type="ARBA" id="ARBA00022448"/>
    </source>
</evidence>
<accession>A0A9X4MRN5</accession>
<dbReference type="InterPro" id="IPR051471">
    <property type="entry name" value="Bacterial_PTS_sugar_comp"/>
</dbReference>
<dbReference type="InterPro" id="IPR033887">
    <property type="entry name" value="PTS_IIA_man"/>
</dbReference>
<reference evidence="9" key="1">
    <citation type="submission" date="2022-07" db="EMBL/GenBank/DDBJ databases">
        <title>Whole Genome Sequencing of Streptococcus suis.</title>
        <authorList>
            <person name="Dai X."/>
            <person name="Huang J."/>
            <person name="Wang L."/>
        </authorList>
    </citation>
    <scope>NUCLEOTIDE SEQUENCE</scope>
    <source>
        <strain evidence="9">XNB2</strain>
    </source>
</reference>
<evidence type="ECO:0000259" key="8">
    <source>
        <dbReference type="PROSITE" id="PS51096"/>
    </source>
</evidence>
<keyword evidence="7" id="KW-0418">Kinase</keyword>
<dbReference type="PANTHER" id="PTHR33799:SF1">
    <property type="entry name" value="PTS SYSTEM MANNOSE-SPECIFIC EIIAB COMPONENT-RELATED"/>
    <property type="match status" value="1"/>
</dbReference>
<dbReference type="RefSeq" id="WP_044772212.1">
    <property type="nucleotide sequence ID" value="NZ_CEJU01000003.1"/>
</dbReference>
<keyword evidence="2" id="KW-0813">Transport</keyword>